<dbReference type="KEGG" id="mhay:VK67_05765"/>
<evidence type="ECO:0000313" key="3">
    <source>
        <dbReference type="EMBL" id="TRB71679.1"/>
    </source>
</evidence>
<protein>
    <submittedName>
        <fullName evidence="3">Uncharacterized protein</fullName>
    </submittedName>
</protein>
<dbReference type="RefSeq" id="WP_006250256.1">
    <property type="nucleotide sequence ID" value="NZ_CP011098.1"/>
</dbReference>
<keyword evidence="6" id="KW-1185">Reference proteome</keyword>
<dbReference type="Proteomes" id="UP000254802">
    <property type="component" value="Unassembled WGS sequence"/>
</dbReference>
<dbReference type="STRING" id="75985.WC39_05510"/>
<evidence type="ECO:0000313" key="1">
    <source>
        <dbReference type="EMBL" id="STY61370.1"/>
    </source>
</evidence>
<proteinExistence type="predicted"/>
<evidence type="ECO:0000313" key="5">
    <source>
        <dbReference type="Proteomes" id="UP000315164"/>
    </source>
</evidence>
<evidence type="ECO:0000313" key="4">
    <source>
        <dbReference type="Proteomes" id="UP000254802"/>
    </source>
</evidence>
<dbReference type="GeneID" id="67369171"/>
<name>A0A249A068_MANHA</name>
<dbReference type="Proteomes" id="UP000315164">
    <property type="component" value="Unassembled WGS sequence"/>
</dbReference>
<dbReference type="EMBL" id="VAJI01000061">
    <property type="protein sequence ID" value="TRB33975.1"/>
    <property type="molecule type" value="Genomic_DNA"/>
</dbReference>
<reference evidence="5 6" key="2">
    <citation type="journal article" date="2019" name="Vet. Microbiol.">
        <title>Genetic characterization of susceptible and multi-drug resistant Mannheimia haemolytica isolated from high-risk stocker calves prior to and after antimicrobial metaphylaxis.</title>
        <authorList>
            <person name="Snyder E.R."/>
            <person name="Alvarez-Narvaez S."/>
            <person name="Credille B.C."/>
        </authorList>
    </citation>
    <scope>NUCLEOTIDE SEQUENCE [LARGE SCALE GENOMIC DNA]</scope>
    <source>
        <strain evidence="3 5">UGA-R5-128-1</strain>
        <strain evidence="2 6">UGA-R7-163-1</strain>
    </source>
</reference>
<evidence type="ECO:0000313" key="6">
    <source>
        <dbReference type="Proteomes" id="UP000318394"/>
    </source>
</evidence>
<gene>
    <name evidence="3" type="ORF">FEA53_13205</name>
    <name evidence="2" type="ORF">FEB89_13370</name>
    <name evidence="1" type="ORF">NCTC10638_02583</name>
</gene>
<sequence>MIGYEDYTDASLQPEEDPSEEAFILAEENIIELLENNGFETIATILAGSDGWRNAINAYLAEQNKHRNEF</sequence>
<dbReference type="EMBL" id="UGPN01000002">
    <property type="protein sequence ID" value="STY61370.1"/>
    <property type="molecule type" value="Genomic_DNA"/>
</dbReference>
<dbReference type="KEGG" id="mhaq:WC39_05510"/>
<dbReference type="EMBL" id="VAJB01000051">
    <property type="protein sequence ID" value="TRB71679.1"/>
    <property type="molecule type" value="Genomic_DNA"/>
</dbReference>
<dbReference type="AlphaFoldDB" id="A0A249A068"/>
<organism evidence="3 5">
    <name type="scientific">Mannheimia haemolytica</name>
    <name type="common">Pasteurella haemolytica</name>
    <dbReference type="NCBI Taxonomy" id="75985"/>
    <lineage>
        <taxon>Bacteria</taxon>
        <taxon>Pseudomonadati</taxon>
        <taxon>Pseudomonadota</taxon>
        <taxon>Gammaproteobacteria</taxon>
        <taxon>Pasteurellales</taxon>
        <taxon>Pasteurellaceae</taxon>
        <taxon>Mannheimia</taxon>
    </lineage>
</organism>
<evidence type="ECO:0000313" key="2">
    <source>
        <dbReference type="EMBL" id="TRB33975.1"/>
    </source>
</evidence>
<dbReference type="Proteomes" id="UP000318394">
    <property type="component" value="Unassembled WGS sequence"/>
</dbReference>
<reference evidence="1 4" key="1">
    <citation type="submission" date="2018-06" db="EMBL/GenBank/DDBJ databases">
        <authorList>
            <consortium name="Pathogen Informatics"/>
            <person name="Doyle S."/>
        </authorList>
    </citation>
    <scope>NUCLEOTIDE SEQUENCE [LARGE SCALE GENOMIC DNA]</scope>
    <source>
        <strain evidence="1 4">NCTC10638</strain>
    </source>
</reference>
<accession>A0A249A068</accession>